<gene>
    <name evidence="4" type="primary">LOC109126869</name>
</gene>
<evidence type="ECO:0000256" key="1">
    <source>
        <dbReference type="RuleBase" id="RU363044"/>
    </source>
</evidence>
<keyword evidence="3" id="KW-1185">Reference proteome</keyword>
<comment type="cofactor">
    <cofactor evidence="1">
        <name>Mg(2+)</name>
        <dbReference type="ChEBI" id="CHEBI:18420"/>
    </cofactor>
</comment>
<dbReference type="SUPFAM" id="SSF52540">
    <property type="entry name" value="P-loop containing nucleoside triphosphate hydrolases"/>
    <property type="match status" value="1"/>
</dbReference>
<comment type="similarity">
    <text evidence="1">Belongs to the helicase family.</text>
</comment>
<keyword evidence="1" id="KW-0547">Nucleotide-binding</keyword>
<dbReference type="Gene3D" id="3.40.50.300">
    <property type="entry name" value="P-loop containing nucleotide triphosphate hydrolases"/>
    <property type="match status" value="1"/>
</dbReference>
<dbReference type="EC" id="5.6.2.3" evidence="1"/>
<keyword evidence="1" id="KW-0234">DNA repair</keyword>
<dbReference type="Pfam" id="PF05970">
    <property type="entry name" value="PIF1"/>
    <property type="match status" value="1"/>
</dbReference>
<evidence type="ECO:0000313" key="3">
    <source>
        <dbReference type="Proteomes" id="UP000694864"/>
    </source>
</evidence>
<dbReference type="RefSeq" id="XP_019086301.1">
    <property type="nucleotide sequence ID" value="XM_019230756.1"/>
</dbReference>
<dbReference type="GeneID" id="109126869"/>
<keyword evidence="1" id="KW-0227">DNA damage</keyword>
<reference evidence="4" key="2">
    <citation type="submission" date="2025-08" db="UniProtKB">
        <authorList>
            <consortium name="RefSeq"/>
        </authorList>
    </citation>
    <scope>IDENTIFICATION</scope>
    <source>
        <tissue evidence="4">Leaf</tissue>
    </source>
</reference>
<keyword evidence="1" id="KW-0067">ATP-binding</keyword>
<protein>
    <recommendedName>
        <fullName evidence="1">ATP-dependent DNA helicase</fullName>
        <ecNumber evidence="1">5.6.2.3</ecNumber>
    </recommendedName>
</protein>
<comment type="catalytic activity">
    <reaction evidence="1">
        <text>ATP + H2O = ADP + phosphate + H(+)</text>
        <dbReference type="Rhea" id="RHEA:13065"/>
        <dbReference type="ChEBI" id="CHEBI:15377"/>
        <dbReference type="ChEBI" id="CHEBI:15378"/>
        <dbReference type="ChEBI" id="CHEBI:30616"/>
        <dbReference type="ChEBI" id="CHEBI:43474"/>
        <dbReference type="ChEBI" id="CHEBI:456216"/>
        <dbReference type="EC" id="5.6.2.3"/>
    </reaction>
</comment>
<organism evidence="3 4">
    <name type="scientific">Camelina sativa</name>
    <name type="common">False flax</name>
    <name type="synonym">Myagrum sativum</name>
    <dbReference type="NCBI Taxonomy" id="90675"/>
    <lineage>
        <taxon>Eukaryota</taxon>
        <taxon>Viridiplantae</taxon>
        <taxon>Streptophyta</taxon>
        <taxon>Embryophyta</taxon>
        <taxon>Tracheophyta</taxon>
        <taxon>Spermatophyta</taxon>
        <taxon>Magnoliopsida</taxon>
        <taxon>eudicotyledons</taxon>
        <taxon>Gunneridae</taxon>
        <taxon>Pentapetalae</taxon>
        <taxon>rosids</taxon>
        <taxon>malvids</taxon>
        <taxon>Brassicales</taxon>
        <taxon>Brassicaceae</taxon>
        <taxon>Camelineae</taxon>
        <taxon>Camelina</taxon>
    </lineage>
</organism>
<dbReference type="PANTHER" id="PTHR10492">
    <property type="match status" value="1"/>
</dbReference>
<evidence type="ECO:0000259" key="2">
    <source>
        <dbReference type="Pfam" id="PF05970"/>
    </source>
</evidence>
<feature type="domain" description="DNA helicase Pif1-like DEAD-box helicase" evidence="2">
    <location>
        <begin position="40"/>
        <end position="106"/>
    </location>
</feature>
<sequence length="339" mass="38212">MPKLDNSLIDNNENMLLRDKRNYNCDDQREDYDRLLSMSTDEQKSVYLQIIDAVNRNKGGMFFVHGFGGTGKTFLWSILGADIRSRDGIVLNVASSGIAALLMEGGDFGQSLPVVLEARRVGTVLASINSSLLWDSCRVLQLTQNMRLCRAVNSQDADAISTFSKWLLDIGDGKINDPNNREVEIEIPADLLIMGCDDPVQAIVIKIYGNSFARRTAAKIVCERAILSPRNDDADKIIQSQLPGEERQYLSSDSIKTSDKSAYDDMIYTQEFINNVEDKRRHESANNSNEVVITMLNGRNETFKCRAKDNYVSQFMYSWELNGCHLIYKSEPGFCVMRL</sequence>
<name>A0ABM1QHR3_CAMSA</name>
<reference evidence="3" key="1">
    <citation type="journal article" date="2014" name="Nat. Commun.">
        <title>The emerging biofuel crop Camelina sativa retains a highly undifferentiated hexaploid genome structure.</title>
        <authorList>
            <person name="Kagale S."/>
            <person name="Koh C."/>
            <person name="Nixon J."/>
            <person name="Bollina V."/>
            <person name="Clarke W.E."/>
            <person name="Tuteja R."/>
            <person name="Spillane C."/>
            <person name="Robinson S.J."/>
            <person name="Links M.G."/>
            <person name="Clarke C."/>
            <person name="Higgins E.E."/>
            <person name="Huebert T."/>
            <person name="Sharpe A.G."/>
            <person name="Parkin I.A."/>
        </authorList>
    </citation>
    <scope>NUCLEOTIDE SEQUENCE [LARGE SCALE GENOMIC DNA]</scope>
    <source>
        <strain evidence="3">cv. DH55</strain>
    </source>
</reference>
<dbReference type="PANTHER" id="PTHR10492:SF101">
    <property type="entry name" value="ATP-DEPENDENT DNA HELICASE"/>
    <property type="match status" value="1"/>
</dbReference>
<proteinExistence type="inferred from homology"/>
<dbReference type="InterPro" id="IPR027417">
    <property type="entry name" value="P-loop_NTPase"/>
</dbReference>
<dbReference type="Proteomes" id="UP000694864">
    <property type="component" value="Chromosome 10"/>
</dbReference>
<evidence type="ECO:0000313" key="4">
    <source>
        <dbReference type="RefSeq" id="XP_019086301.1"/>
    </source>
</evidence>
<keyword evidence="1" id="KW-0347">Helicase</keyword>
<keyword evidence="1" id="KW-0233">DNA recombination</keyword>
<keyword evidence="1" id="KW-0378">Hydrolase</keyword>
<accession>A0ABM1QHR3</accession>
<dbReference type="InterPro" id="IPR010285">
    <property type="entry name" value="DNA_helicase_pif1-like_DEAD"/>
</dbReference>